<name>A0AAD5K367_9FUNG</name>
<gene>
    <name evidence="2" type="ORF">BDA99DRAFT_520417</name>
</gene>
<keyword evidence="3" id="KW-1185">Reference proteome</keyword>
<evidence type="ECO:0000313" key="2">
    <source>
        <dbReference type="EMBL" id="KAI9252928.1"/>
    </source>
</evidence>
<evidence type="ECO:0008006" key="4">
    <source>
        <dbReference type="Google" id="ProtNLM"/>
    </source>
</evidence>
<protein>
    <recommendedName>
        <fullName evidence="4">Outer kinetochore protein DAM1</fullName>
    </recommendedName>
</protein>
<evidence type="ECO:0000313" key="3">
    <source>
        <dbReference type="Proteomes" id="UP001209540"/>
    </source>
</evidence>
<accession>A0AAD5K367</accession>
<dbReference type="Gene3D" id="1.10.10.10">
    <property type="entry name" value="Winged helix-like DNA-binding domain superfamily/Winged helix DNA-binding domain"/>
    <property type="match status" value="1"/>
</dbReference>
<sequence length="212" mass="23898">MNVNSNNSSNNTTLSRILLPTTTQQQQEEEPLALDSLTDVLMNVGDCFSTLNEQMENLNQANESLNRLNRSFGAFLFAMTAHGSGLQYTHLPDMSSSKSNRTTQQGRVDKKIKKGSTRRFTTKIDIAKIIDGLPRQFREQSEYTNYMKKVLKALAKEPHGYTLADLAKSADLPQHKVTECLKELVHSKHVSKQPHRGKLTTYQLNPGRHPSK</sequence>
<dbReference type="EMBL" id="JAIXMP010000027">
    <property type="protein sequence ID" value="KAI9252928.1"/>
    <property type="molecule type" value="Genomic_DNA"/>
</dbReference>
<dbReference type="InterPro" id="IPR036390">
    <property type="entry name" value="WH_DNA-bd_sf"/>
</dbReference>
<dbReference type="InterPro" id="IPR013962">
    <property type="entry name" value="DASH_Dam1"/>
</dbReference>
<dbReference type="Pfam" id="PF08653">
    <property type="entry name" value="DASH_Dam1"/>
    <property type="match status" value="1"/>
</dbReference>
<dbReference type="AlphaFoldDB" id="A0AAD5K367"/>
<dbReference type="GO" id="GO:0008608">
    <property type="term" value="P:attachment of spindle microtubules to kinetochore"/>
    <property type="evidence" value="ECO:0007669"/>
    <property type="project" value="InterPro"/>
</dbReference>
<evidence type="ECO:0000256" key="1">
    <source>
        <dbReference type="SAM" id="MobiDB-lite"/>
    </source>
</evidence>
<feature type="compositionally biased region" description="Basic residues" evidence="1">
    <location>
        <begin position="188"/>
        <end position="198"/>
    </location>
</feature>
<reference evidence="2" key="2">
    <citation type="submission" date="2023-02" db="EMBL/GenBank/DDBJ databases">
        <authorList>
            <consortium name="DOE Joint Genome Institute"/>
            <person name="Mondo S.J."/>
            <person name="Chang Y."/>
            <person name="Wang Y."/>
            <person name="Ahrendt S."/>
            <person name="Andreopoulos W."/>
            <person name="Barry K."/>
            <person name="Beard J."/>
            <person name="Benny G.L."/>
            <person name="Blankenship S."/>
            <person name="Bonito G."/>
            <person name="Cuomo C."/>
            <person name="Desiro A."/>
            <person name="Gervers K.A."/>
            <person name="Hundley H."/>
            <person name="Kuo A."/>
            <person name="LaButti K."/>
            <person name="Lang B.F."/>
            <person name="Lipzen A."/>
            <person name="O'Donnell K."/>
            <person name="Pangilinan J."/>
            <person name="Reynolds N."/>
            <person name="Sandor L."/>
            <person name="Smith M.W."/>
            <person name="Tsang A."/>
            <person name="Grigoriev I.V."/>
            <person name="Stajich J.E."/>
            <person name="Spatafora J.W."/>
        </authorList>
    </citation>
    <scope>NUCLEOTIDE SEQUENCE</scope>
    <source>
        <strain evidence="2">RSA 2281</strain>
    </source>
</reference>
<organism evidence="2 3">
    <name type="scientific">Phascolomyces articulosus</name>
    <dbReference type="NCBI Taxonomy" id="60185"/>
    <lineage>
        <taxon>Eukaryota</taxon>
        <taxon>Fungi</taxon>
        <taxon>Fungi incertae sedis</taxon>
        <taxon>Mucoromycota</taxon>
        <taxon>Mucoromycotina</taxon>
        <taxon>Mucoromycetes</taxon>
        <taxon>Mucorales</taxon>
        <taxon>Lichtheimiaceae</taxon>
        <taxon>Phascolomyces</taxon>
    </lineage>
</organism>
<dbReference type="GO" id="GO:0072686">
    <property type="term" value="C:mitotic spindle"/>
    <property type="evidence" value="ECO:0007669"/>
    <property type="project" value="InterPro"/>
</dbReference>
<comment type="caution">
    <text evidence="2">The sequence shown here is derived from an EMBL/GenBank/DDBJ whole genome shotgun (WGS) entry which is preliminary data.</text>
</comment>
<dbReference type="InterPro" id="IPR036388">
    <property type="entry name" value="WH-like_DNA-bd_sf"/>
</dbReference>
<dbReference type="Proteomes" id="UP001209540">
    <property type="component" value="Unassembled WGS sequence"/>
</dbReference>
<reference evidence="2" key="1">
    <citation type="journal article" date="2022" name="IScience">
        <title>Evolution of zygomycete secretomes and the origins of terrestrial fungal ecologies.</title>
        <authorList>
            <person name="Chang Y."/>
            <person name="Wang Y."/>
            <person name="Mondo S."/>
            <person name="Ahrendt S."/>
            <person name="Andreopoulos W."/>
            <person name="Barry K."/>
            <person name="Beard J."/>
            <person name="Benny G.L."/>
            <person name="Blankenship S."/>
            <person name="Bonito G."/>
            <person name="Cuomo C."/>
            <person name="Desiro A."/>
            <person name="Gervers K.A."/>
            <person name="Hundley H."/>
            <person name="Kuo A."/>
            <person name="LaButti K."/>
            <person name="Lang B.F."/>
            <person name="Lipzen A."/>
            <person name="O'Donnell K."/>
            <person name="Pangilinan J."/>
            <person name="Reynolds N."/>
            <person name="Sandor L."/>
            <person name="Smith M.E."/>
            <person name="Tsang A."/>
            <person name="Grigoriev I.V."/>
            <person name="Stajich J.E."/>
            <person name="Spatafora J.W."/>
        </authorList>
    </citation>
    <scope>NUCLEOTIDE SEQUENCE</scope>
    <source>
        <strain evidence="2">RSA 2281</strain>
    </source>
</reference>
<dbReference type="SUPFAM" id="SSF46785">
    <property type="entry name" value="Winged helix' DNA-binding domain"/>
    <property type="match status" value="1"/>
</dbReference>
<proteinExistence type="predicted"/>
<feature type="region of interest" description="Disordered" evidence="1">
    <location>
        <begin position="188"/>
        <end position="212"/>
    </location>
</feature>
<dbReference type="GO" id="GO:0042729">
    <property type="term" value="C:DASH complex"/>
    <property type="evidence" value="ECO:0007669"/>
    <property type="project" value="InterPro"/>
</dbReference>